<feature type="domain" description="Amidohydrolase-related" evidence="1">
    <location>
        <begin position="12"/>
        <end position="269"/>
    </location>
</feature>
<reference evidence="3" key="1">
    <citation type="submission" date="2017-05" db="EMBL/GenBank/DDBJ databases">
        <title>Streptomyces olivochromogenes NBRC 3561 whole genome shotgun sequence.</title>
        <authorList>
            <person name="Dohra H."/>
            <person name="Kodani S."/>
        </authorList>
    </citation>
    <scope>NUCLEOTIDE SEQUENCE [LARGE SCALE GENOMIC DNA]</scope>
    <source>
        <strain evidence="3">NBRC 3561</strain>
    </source>
</reference>
<dbReference type="InterPro" id="IPR052358">
    <property type="entry name" value="Aro_Compnd_Degr_Hydrolases"/>
</dbReference>
<dbReference type="InterPro" id="IPR032466">
    <property type="entry name" value="Metal_Hydrolase"/>
</dbReference>
<dbReference type="SUPFAM" id="SSF51556">
    <property type="entry name" value="Metallo-dependent hydrolases"/>
    <property type="match status" value="1"/>
</dbReference>
<dbReference type="InterPro" id="IPR006680">
    <property type="entry name" value="Amidohydro-rel"/>
</dbReference>
<dbReference type="EMBL" id="BDQI01000042">
    <property type="protein sequence ID" value="GAX57936.1"/>
    <property type="molecule type" value="Genomic_DNA"/>
</dbReference>
<dbReference type="PANTHER" id="PTHR35563">
    <property type="entry name" value="BARREL METAL-DEPENDENT HYDROLASE, PUTATIVE (AFU_ORTHOLOGUE AFUA_1G16240)-RELATED"/>
    <property type="match status" value="1"/>
</dbReference>
<comment type="caution">
    <text evidence="2">The sequence shown here is derived from an EMBL/GenBank/DDBJ whole genome shotgun (WGS) entry which is preliminary data.</text>
</comment>
<evidence type="ECO:0000313" key="2">
    <source>
        <dbReference type="EMBL" id="GAX57936.1"/>
    </source>
</evidence>
<evidence type="ECO:0000313" key="3">
    <source>
        <dbReference type="Proteomes" id="UP000217446"/>
    </source>
</evidence>
<protein>
    <submittedName>
        <fullName evidence="2">Membrane protein</fullName>
    </submittedName>
</protein>
<dbReference type="Pfam" id="PF04909">
    <property type="entry name" value="Amidohydro_2"/>
    <property type="match status" value="1"/>
</dbReference>
<proteinExistence type="predicted"/>
<dbReference type="GO" id="GO:0016787">
    <property type="term" value="F:hydrolase activity"/>
    <property type="evidence" value="ECO:0007669"/>
    <property type="project" value="InterPro"/>
</dbReference>
<accession>A0A250VV17</accession>
<dbReference type="Proteomes" id="UP000217446">
    <property type="component" value="Unassembled WGS sequence"/>
</dbReference>
<dbReference type="PANTHER" id="PTHR35563:SF2">
    <property type="entry name" value="BARREL METAL-DEPENDENT HYDROLASE, PUTATIVE (AFU_ORTHOLOGUE AFUA_1G16240)-RELATED"/>
    <property type="match status" value="1"/>
</dbReference>
<gene>
    <name evidence="2" type="ORF">SO3561_09507</name>
</gene>
<dbReference type="Gene3D" id="3.20.20.140">
    <property type="entry name" value="Metal-dependent hydrolases"/>
    <property type="match status" value="1"/>
</dbReference>
<dbReference type="RefSeq" id="WP_067384686.1">
    <property type="nucleotide sequence ID" value="NZ_BDQI01000042.1"/>
</dbReference>
<dbReference type="AlphaFoldDB" id="A0A250VV17"/>
<name>A0A250VV17_STROL</name>
<sequence>MTLPHTTPVTGIDTHAHVLRTDHPLTASRHSQPSKDASITEYLSLLEAHGLSHGVLTAPSFYGDNNSLLLEALEAAPHRLRGTVCVTPKTTTEEELQALASRGVVGIRLNWSRRSDRPDPNSPTHRRLFQAAAKSGLHVEVLIEDAHLPAIADAVLGEGAVLVIDHFGLAAGVRTPGAAAMVRALEGGSAWVKLSAPYRPPTSELRRLSEALLSAAPHRLLWGSDWPWVQHENDVSDYGACLSALDHLVPDPVMRTAVLVDNPAQLLGLP</sequence>
<organism evidence="2 3">
    <name type="scientific">Streptomyces olivochromogenes</name>
    <dbReference type="NCBI Taxonomy" id="1963"/>
    <lineage>
        <taxon>Bacteria</taxon>
        <taxon>Bacillati</taxon>
        <taxon>Actinomycetota</taxon>
        <taxon>Actinomycetes</taxon>
        <taxon>Kitasatosporales</taxon>
        <taxon>Streptomycetaceae</taxon>
        <taxon>Streptomyces</taxon>
    </lineage>
</organism>
<keyword evidence="3" id="KW-1185">Reference proteome</keyword>
<dbReference type="STRING" id="1963.AQJ27_48185"/>
<evidence type="ECO:0000259" key="1">
    <source>
        <dbReference type="Pfam" id="PF04909"/>
    </source>
</evidence>